<evidence type="ECO:0000259" key="2">
    <source>
        <dbReference type="SMART" id="SM00093"/>
    </source>
</evidence>
<evidence type="ECO:0000313" key="4">
    <source>
        <dbReference type="Proteomes" id="UP000277256"/>
    </source>
</evidence>
<evidence type="ECO:0000313" key="3">
    <source>
        <dbReference type="EMBL" id="RRR96936.1"/>
    </source>
</evidence>
<accession>A0A426UTD0</accession>
<dbReference type="SUPFAM" id="SSF56574">
    <property type="entry name" value="Serpins"/>
    <property type="match status" value="2"/>
</dbReference>
<dbReference type="InterPro" id="IPR042178">
    <property type="entry name" value="Serpin_sf_1"/>
</dbReference>
<dbReference type="GO" id="GO:0004867">
    <property type="term" value="F:serine-type endopeptidase inhibitor activity"/>
    <property type="evidence" value="ECO:0007669"/>
    <property type="project" value="InterPro"/>
</dbReference>
<protein>
    <recommendedName>
        <fullName evidence="2">Serpin domain-containing protein</fullName>
    </recommendedName>
</protein>
<dbReference type="GO" id="GO:0005615">
    <property type="term" value="C:extracellular space"/>
    <property type="evidence" value="ECO:0007669"/>
    <property type="project" value="InterPro"/>
</dbReference>
<dbReference type="Gene3D" id="3.30.497.10">
    <property type="entry name" value="Antithrombin, subunit I, domain 2"/>
    <property type="match status" value="2"/>
</dbReference>
<dbReference type="InterPro" id="IPR000215">
    <property type="entry name" value="Serpin_fam"/>
</dbReference>
<feature type="domain" description="Serpin" evidence="2">
    <location>
        <begin position="18"/>
        <end position="396"/>
    </location>
</feature>
<keyword evidence="4" id="KW-1185">Reference proteome</keyword>
<dbReference type="InterPro" id="IPR042185">
    <property type="entry name" value="Serpin_sf_2"/>
</dbReference>
<dbReference type="SMART" id="SM00093">
    <property type="entry name" value="SERPIN"/>
    <property type="match status" value="1"/>
</dbReference>
<reference evidence="3 4" key="1">
    <citation type="submission" date="2018-12" db="EMBL/GenBank/DDBJ databases">
        <title>Glycomyces sp. YIM 121974 draft genome.</title>
        <authorList>
            <person name="Li Q."/>
        </authorList>
    </citation>
    <scope>NUCLEOTIDE SEQUENCE [LARGE SCALE GENOMIC DNA]</scope>
    <source>
        <strain evidence="3 4">YIM 121974</strain>
    </source>
</reference>
<gene>
    <name evidence="3" type="ORF">EIW28_21115</name>
</gene>
<dbReference type="InterPro" id="IPR023796">
    <property type="entry name" value="Serpin_dom"/>
</dbReference>
<dbReference type="AlphaFoldDB" id="A0A426UTD0"/>
<sequence>MTTALHDALTPADVAAANALTRHWITSRDEITGAASGLGVWPLLAMLATGAVGETRTELLTALGLDADRAAALPRALLDGVRSSRALNVALGVWSGPDVVLDPDWAATLPAGTVGSLTGDNAADKARLDDWAAANTDGLIDAMPIDLDAPEPIELLLASALLVRTKWITEFEDYSYSPFRSGPWSNLDNAQILRAVYNDEVLRITDSATVLTVRGRDDIDVLLGLGDPELSPHEVIHTLIDAVDPAWGRAATELRLGEQAVGVTVSEYIAYSPQTGPEIAATTVAFDIQDELDLIPDAPALGLVLPSDRDRAQFDRLTAKRLYVSQAKQSCTAKFSATGFEAAAVTAFGMAMAGGMFDPTQYLHLRHNVTFDRPFAYLAVHRPTGLVLVAGWVTTPASA</sequence>
<proteinExistence type="inferred from homology"/>
<dbReference type="OrthoDB" id="4847668at2"/>
<dbReference type="PANTHER" id="PTHR11461">
    <property type="entry name" value="SERINE PROTEASE INHIBITOR, SERPIN"/>
    <property type="match status" value="1"/>
</dbReference>
<organism evidence="3 4">
    <name type="scientific">Glycomyces terrestris</name>
    <dbReference type="NCBI Taxonomy" id="2493553"/>
    <lineage>
        <taxon>Bacteria</taxon>
        <taxon>Bacillati</taxon>
        <taxon>Actinomycetota</taxon>
        <taxon>Actinomycetes</taxon>
        <taxon>Glycomycetales</taxon>
        <taxon>Glycomycetaceae</taxon>
        <taxon>Glycomyces</taxon>
    </lineage>
</organism>
<dbReference type="PANTHER" id="PTHR11461:SF211">
    <property type="entry name" value="GH10112P-RELATED"/>
    <property type="match status" value="1"/>
</dbReference>
<dbReference type="InterPro" id="IPR036186">
    <property type="entry name" value="Serpin_sf"/>
</dbReference>
<evidence type="ECO:0000256" key="1">
    <source>
        <dbReference type="RuleBase" id="RU000411"/>
    </source>
</evidence>
<name>A0A426UTD0_9ACTN</name>
<dbReference type="Proteomes" id="UP000277256">
    <property type="component" value="Unassembled WGS sequence"/>
</dbReference>
<dbReference type="Pfam" id="PF00079">
    <property type="entry name" value="Serpin"/>
    <property type="match status" value="2"/>
</dbReference>
<dbReference type="EMBL" id="RSEB01000006">
    <property type="protein sequence ID" value="RRR96936.1"/>
    <property type="molecule type" value="Genomic_DNA"/>
</dbReference>
<dbReference type="Gene3D" id="2.30.39.10">
    <property type="entry name" value="Alpha-1-antitrypsin, domain 1"/>
    <property type="match status" value="1"/>
</dbReference>
<dbReference type="RefSeq" id="WP_125249690.1">
    <property type="nucleotide sequence ID" value="NZ_RSEB01000006.1"/>
</dbReference>
<comment type="similarity">
    <text evidence="1">Belongs to the serpin family.</text>
</comment>
<comment type="caution">
    <text evidence="3">The sequence shown here is derived from an EMBL/GenBank/DDBJ whole genome shotgun (WGS) entry which is preliminary data.</text>
</comment>